<protein>
    <submittedName>
        <fullName evidence="3">Glycosyltransferase family 32 protein</fullName>
    </submittedName>
</protein>
<dbReference type="OrthoDB" id="409543at2759"/>
<evidence type="ECO:0000313" key="3">
    <source>
        <dbReference type="EMBL" id="KAF0501893.1"/>
    </source>
</evidence>
<sequence>MLISTPYIRLNGQWSKRTRCLKCSLLRTLFIFIIFFSIVFFLLFDLNFNIKVYLRDWISHEEFRQESLSKCFDNIHNNSKSTIVYNEILTSIPLTNGWDCYNFAKSIKLKSGQPREHIIFHAYWRADLRPIGDKQIATLKSFFATQDANFSSLILWTNGNISNTPSLKPLIERFPNRFIIKNYDVDLESKGTPIENSPNIKLNDTQAYLDGDLIRLLVLYKYGGMWFDMDSLLIRDFSPLMEHEWLGQWDCFMPRGYPFNGAFMRFRKNSPYLCELLFEIANGPVPTKSSIEWGGKLYYKIFRRLIQNGKKPFNMIPWCFVDPQLCHPYNSMPSAFDESDFDKERLLQVFAFHWHNQWDKEKGSLFRFLEQKNNEILGF</sequence>
<keyword evidence="2" id="KW-0472">Membrane</keyword>
<dbReference type="EMBL" id="WTPW01000530">
    <property type="protein sequence ID" value="KAF0501893.1"/>
    <property type="molecule type" value="Genomic_DNA"/>
</dbReference>
<evidence type="ECO:0000256" key="2">
    <source>
        <dbReference type="SAM" id="Phobius"/>
    </source>
</evidence>
<dbReference type="SUPFAM" id="SSF53448">
    <property type="entry name" value="Nucleotide-diphospho-sugar transferases"/>
    <property type="match status" value="1"/>
</dbReference>
<name>A0A8H4EK57_GIGMA</name>
<keyword evidence="4" id="KW-1185">Reference proteome</keyword>
<keyword evidence="3" id="KW-0808">Transferase</keyword>
<dbReference type="PANTHER" id="PTHR12042:SF21">
    <property type="entry name" value="ALPHA1,4-GALACTOSYLTRANSFERASE 1-RELATED"/>
    <property type="match status" value="1"/>
</dbReference>
<keyword evidence="2" id="KW-0812">Transmembrane</keyword>
<dbReference type="InterPro" id="IPR029044">
    <property type="entry name" value="Nucleotide-diphossugar_trans"/>
</dbReference>
<dbReference type="GO" id="GO:0016020">
    <property type="term" value="C:membrane"/>
    <property type="evidence" value="ECO:0007669"/>
    <property type="project" value="GOC"/>
</dbReference>
<dbReference type="Gene3D" id="3.90.550.20">
    <property type="match status" value="1"/>
</dbReference>
<dbReference type="InterPro" id="IPR007577">
    <property type="entry name" value="GlycoTrfase_DXD_sugar-bd_CS"/>
</dbReference>
<comment type="caution">
    <text evidence="3">The sequence shown here is derived from an EMBL/GenBank/DDBJ whole genome shotgun (WGS) entry which is preliminary data.</text>
</comment>
<comment type="similarity">
    <text evidence="1">Belongs to the glycosyltransferase 32 family.</text>
</comment>
<dbReference type="AlphaFoldDB" id="A0A8H4EK57"/>
<evidence type="ECO:0000313" key="4">
    <source>
        <dbReference type="Proteomes" id="UP000439903"/>
    </source>
</evidence>
<keyword evidence="2" id="KW-1133">Transmembrane helix</keyword>
<feature type="transmembrane region" description="Helical" evidence="2">
    <location>
        <begin position="25"/>
        <end position="44"/>
    </location>
</feature>
<organism evidence="3 4">
    <name type="scientific">Gigaspora margarita</name>
    <dbReference type="NCBI Taxonomy" id="4874"/>
    <lineage>
        <taxon>Eukaryota</taxon>
        <taxon>Fungi</taxon>
        <taxon>Fungi incertae sedis</taxon>
        <taxon>Mucoromycota</taxon>
        <taxon>Glomeromycotina</taxon>
        <taxon>Glomeromycetes</taxon>
        <taxon>Diversisporales</taxon>
        <taxon>Gigasporaceae</taxon>
        <taxon>Gigaspora</taxon>
    </lineage>
</organism>
<gene>
    <name evidence="3" type="ORF">F8M41_019885</name>
</gene>
<dbReference type="Proteomes" id="UP000439903">
    <property type="component" value="Unassembled WGS sequence"/>
</dbReference>
<reference evidence="3 4" key="1">
    <citation type="journal article" date="2019" name="Environ. Microbiol.">
        <title>At the nexus of three kingdoms: the genome of the mycorrhizal fungus Gigaspora margarita provides insights into plant, endobacterial and fungal interactions.</title>
        <authorList>
            <person name="Venice F."/>
            <person name="Ghignone S."/>
            <person name="Salvioli di Fossalunga A."/>
            <person name="Amselem J."/>
            <person name="Novero M."/>
            <person name="Xianan X."/>
            <person name="Sedzielewska Toro K."/>
            <person name="Morin E."/>
            <person name="Lipzen A."/>
            <person name="Grigoriev I.V."/>
            <person name="Henrissat B."/>
            <person name="Martin F.M."/>
            <person name="Bonfante P."/>
        </authorList>
    </citation>
    <scope>NUCLEOTIDE SEQUENCE [LARGE SCALE GENOMIC DNA]</scope>
    <source>
        <strain evidence="3 4">BEG34</strain>
    </source>
</reference>
<dbReference type="GO" id="GO:0006688">
    <property type="term" value="P:glycosphingolipid biosynthetic process"/>
    <property type="evidence" value="ECO:0007669"/>
    <property type="project" value="TreeGrafter"/>
</dbReference>
<dbReference type="Pfam" id="PF04488">
    <property type="entry name" value="Gly_transf_sug"/>
    <property type="match status" value="1"/>
</dbReference>
<dbReference type="PANTHER" id="PTHR12042">
    <property type="entry name" value="LACTOSYLCERAMIDE 4-ALPHA-GALACTOSYLTRANSFERASE ALPHA- 1,4-GALACTOSYLTRANSFERASE"/>
    <property type="match status" value="1"/>
</dbReference>
<accession>A0A8H4EK57</accession>
<dbReference type="InterPro" id="IPR051981">
    <property type="entry name" value="Glycosyltransf_32"/>
</dbReference>
<dbReference type="GO" id="GO:0016758">
    <property type="term" value="F:hexosyltransferase activity"/>
    <property type="evidence" value="ECO:0007669"/>
    <property type="project" value="TreeGrafter"/>
</dbReference>
<evidence type="ECO:0000256" key="1">
    <source>
        <dbReference type="ARBA" id="ARBA00009003"/>
    </source>
</evidence>
<proteinExistence type="inferred from homology"/>